<dbReference type="EMBL" id="RDRB01000005">
    <property type="protein sequence ID" value="ROU01304.1"/>
    <property type="molecule type" value="Genomic_DNA"/>
</dbReference>
<keyword evidence="5 6" id="KW-0408">Iron</keyword>
<comment type="caution">
    <text evidence="8">The sequence shown here is derived from an EMBL/GenBank/DDBJ whole genome shotgun (WGS) entry which is preliminary data.</text>
</comment>
<organism evidence="8 9">
    <name type="scientific">Histidinibacterium lentulum</name>
    <dbReference type="NCBI Taxonomy" id="2480588"/>
    <lineage>
        <taxon>Bacteria</taxon>
        <taxon>Pseudomonadati</taxon>
        <taxon>Pseudomonadota</taxon>
        <taxon>Alphaproteobacteria</taxon>
        <taxon>Rhodobacterales</taxon>
        <taxon>Paracoccaceae</taxon>
        <taxon>Histidinibacterium</taxon>
    </lineage>
</organism>
<evidence type="ECO:0000259" key="7">
    <source>
        <dbReference type="PROSITE" id="PS51007"/>
    </source>
</evidence>
<evidence type="ECO:0000313" key="8">
    <source>
        <dbReference type="EMBL" id="ROU01304.1"/>
    </source>
</evidence>
<dbReference type="PROSITE" id="PS51007">
    <property type="entry name" value="CYTC"/>
    <property type="match status" value="1"/>
</dbReference>
<sequence length="171" mass="18319">MFDTMTLTKLLGGFCGALLIFLLGSWASSAIYGSYGHYHPEQAYIIPVEGDEVSDEPVEEGPSFEEVFASADAAAGEALWRNCQACHATEQGVNGTGPYLHGVVGREIAAVDGFNYSGALQEKADVWSPENLNAFLEDPSGWAPGTSMGYNGMRRVGDRANLIAYLDSLDD</sequence>
<dbReference type="Proteomes" id="UP000268016">
    <property type="component" value="Unassembled WGS sequence"/>
</dbReference>
<dbReference type="PANTHER" id="PTHR11961">
    <property type="entry name" value="CYTOCHROME C"/>
    <property type="match status" value="1"/>
</dbReference>
<protein>
    <submittedName>
        <fullName evidence="8">Cytochrome c family protein</fullName>
    </submittedName>
</protein>
<dbReference type="InterPro" id="IPR002327">
    <property type="entry name" value="Cyt_c_1A/1B"/>
</dbReference>
<evidence type="ECO:0000256" key="2">
    <source>
        <dbReference type="ARBA" id="ARBA00022617"/>
    </source>
</evidence>
<keyword evidence="2 6" id="KW-0349">Heme</keyword>
<evidence type="ECO:0000313" key="9">
    <source>
        <dbReference type="Proteomes" id="UP000268016"/>
    </source>
</evidence>
<keyword evidence="1" id="KW-0813">Transport</keyword>
<keyword evidence="3 6" id="KW-0479">Metal-binding</keyword>
<dbReference type="InterPro" id="IPR009056">
    <property type="entry name" value="Cyt_c-like_dom"/>
</dbReference>
<evidence type="ECO:0000256" key="1">
    <source>
        <dbReference type="ARBA" id="ARBA00022448"/>
    </source>
</evidence>
<dbReference type="GO" id="GO:0020037">
    <property type="term" value="F:heme binding"/>
    <property type="evidence" value="ECO:0007669"/>
    <property type="project" value="InterPro"/>
</dbReference>
<evidence type="ECO:0000256" key="5">
    <source>
        <dbReference type="ARBA" id="ARBA00023004"/>
    </source>
</evidence>
<keyword evidence="4" id="KW-0249">Electron transport</keyword>
<dbReference type="SUPFAM" id="SSF46626">
    <property type="entry name" value="Cytochrome c"/>
    <property type="match status" value="1"/>
</dbReference>
<dbReference type="GO" id="GO:0009055">
    <property type="term" value="F:electron transfer activity"/>
    <property type="evidence" value="ECO:0007669"/>
    <property type="project" value="InterPro"/>
</dbReference>
<dbReference type="InterPro" id="IPR036909">
    <property type="entry name" value="Cyt_c-like_dom_sf"/>
</dbReference>
<dbReference type="RefSeq" id="WP_123642514.1">
    <property type="nucleotide sequence ID" value="NZ_ML119085.1"/>
</dbReference>
<evidence type="ECO:0000256" key="6">
    <source>
        <dbReference type="PROSITE-ProRule" id="PRU00433"/>
    </source>
</evidence>
<name>A0A3N2R1F6_9RHOB</name>
<proteinExistence type="predicted"/>
<evidence type="ECO:0000256" key="3">
    <source>
        <dbReference type="ARBA" id="ARBA00022723"/>
    </source>
</evidence>
<dbReference type="PRINTS" id="PR00604">
    <property type="entry name" value="CYTCHRMECIAB"/>
</dbReference>
<accession>A0A3N2R1F6</accession>
<evidence type="ECO:0000256" key="4">
    <source>
        <dbReference type="ARBA" id="ARBA00022982"/>
    </source>
</evidence>
<gene>
    <name evidence="8" type="ORF">EAT49_11735</name>
</gene>
<keyword evidence="9" id="KW-1185">Reference proteome</keyword>
<reference evidence="8 9" key="1">
    <citation type="submission" date="2018-10" db="EMBL/GenBank/DDBJ databases">
        <title>Histidinibacterium lentulum gen. nov., sp. nov., a marine bacterium from the culture broth of Picochlorum sp. 122.</title>
        <authorList>
            <person name="Wang G."/>
        </authorList>
    </citation>
    <scope>NUCLEOTIDE SEQUENCE [LARGE SCALE GENOMIC DNA]</scope>
    <source>
        <strain evidence="8 9">B17</strain>
    </source>
</reference>
<dbReference type="AlphaFoldDB" id="A0A3N2R1F6"/>
<dbReference type="Gene3D" id="1.10.760.10">
    <property type="entry name" value="Cytochrome c-like domain"/>
    <property type="match status" value="1"/>
</dbReference>
<feature type="domain" description="Cytochrome c" evidence="7">
    <location>
        <begin position="71"/>
        <end position="170"/>
    </location>
</feature>
<dbReference type="OrthoDB" id="9805828at2"/>
<dbReference type="GO" id="GO:0046872">
    <property type="term" value="F:metal ion binding"/>
    <property type="evidence" value="ECO:0007669"/>
    <property type="project" value="UniProtKB-KW"/>
</dbReference>